<comment type="similarity">
    <text evidence="1">Belongs to the MEMO1 family.</text>
</comment>
<dbReference type="PANTHER" id="PTHR11060:SF0">
    <property type="entry name" value="PROTEIN MEMO1"/>
    <property type="match status" value="1"/>
</dbReference>
<dbReference type="NCBIfam" id="TIGR04336">
    <property type="entry name" value="AmmeMemoSam_B"/>
    <property type="match status" value="1"/>
</dbReference>
<dbReference type="AlphaFoldDB" id="X0UBR9"/>
<gene>
    <name evidence="2" type="ORF">S01H1_45816</name>
</gene>
<dbReference type="Pfam" id="PF01875">
    <property type="entry name" value="Memo"/>
    <property type="match status" value="1"/>
</dbReference>
<evidence type="ECO:0000313" key="2">
    <source>
        <dbReference type="EMBL" id="GAG02985.1"/>
    </source>
</evidence>
<protein>
    <recommendedName>
        <fullName evidence="3">AmmeMemoRadiSam system protein B</fullName>
    </recommendedName>
</protein>
<proteinExistence type="inferred from homology"/>
<sequence length="214" mass="22793">GATHRLVGTNTLFASGGWETPMGVAEVDERLGREILGRAADILIDDPHGHDGEHSIEVQVPLIQHLFPEARILPIAVPAGETAAVLGRIVGRTIGDREADAVCIGSTDLTHYGSMYGFMPQGSGPEAVRWVREENDRRMVDLMVRLDAEGAVPEAASRRNACGAGAVAATMAAAREMGARRGVLVGYTTSFDVMRAKFSRADYDATVGYAGIVF</sequence>
<dbReference type="InterPro" id="IPR002737">
    <property type="entry name" value="MEMO1_fam"/>
</dbReference>
<feature type="non-terminal residue" evidence="2">
    <location>
        <position position="1"/>
    </location>
</feature>
<reference evidence="2" key="1">
    <citation type="journal article" date="2014" name="Front. Microbiol.">
        <title>High frequency of phylogenetically diverse reductive dehalogenase-homologous genes in deep subseafloor sedimentary metagenomes.</title>
        <authorList>
            <person name="Kawai M."/>
            <person name="Futagami T."/>
            <person name="Toyoda A."/>
            <person name="Takaki Y."/>
            <person name="Nishi S."/>
            <person name="Hori S."/>
            <person name="Arai W."/>
            <person name="Tsubouchi T."/>
            <person name="Morono Y."/>
            <person name="Uchiyama I."/>
            <person name="Ito T."/>
            <person name="Fujiyama A."/>
            <person name="Inagaki F."/>
            <person name="Takami H."/>
        </authorList>
    </citation>
    <scope>NUCLEOTIDE SEQUENCE</scope>
    <source>
        <strain evidence="2">Expedition CK06-06</strain>
    </source>
</reference>
<dbReference type="Gene3D" id="3.40.830.10">
    <property type="entry name" value="LigB-like"/>
    <property type="match status" value="1"/>
</dbReference>
<name>X0UBR9_9ZZZZ</name>
<evidence type="ECO:0000256" key="1">
    <source>
        <dbReference type="ARBA" id="ARBA00006315"/>
    </source>
</evidence>
<accession>X0UBR9</accession>
<dbReference type="CDD" id="cd07361">
    <property type="entry name" value="MEMO_like"/>
    <property type="match status" value="1"/>
</dbReference>
<evidence type="ECO:0008006" key="3">
    <source>
        <dbReference type="Google" id="ProtNLM"/>
    </source>
</evidence>
<dbReference type="PANTHER" id="PTHR11060">
    <property type="entry name" value="PROTEIN MEMO1"/>
    <property type="match status" value="1"/>
</dbReference>
<comment type="caution">
    <text evidence="2">The sequence shown here is derived from an EMBL/GenBank/DDBJ whole genome shotgun (WGS) entry which is preliminary data.</text>
</comment>
<organism evidence="2">
    <name type="scientific">marine sediment metagenome</name>
    <dbReference type="NCBI Taxonomy" id="412755"/>
    <lineage>
        <taxon>unclassified sequences</taxon>
        <taxon>metagenomes</taxon>
        <taxon>ecological metagenomes</taxon>
    </lineage>
</organism>
<dbReference type="EMBL" id="BARS01029304">
    <property type="protein sequence ID" value="GAG02985.1"/>
    <property type="molecule type" value="Genomic_DNA"/>
</dbReference>